<sequence>FDKYMVHSTKSSSDAAAKYCKGLKELKNKETLSSEDIQEINANTINNIENKKKDIRMSAHINQDLLRDGAISSIRQRLNKQMQNLVPLSLTNVEEASVASELIEDQPHITDPDIVNNVVESAEKGEQHFIIDILNFIVPEYIKKRLLIPNNTTIKLHISGDGRNVGRKVQHVMVTAIILNDIDRLHKPEGYYTLVLYSGSKNYQSLQNALCTLIFDLNNLRESGFYQLNGLHWNVELFFSADWKFLVTCLGFNSANANHFCLWCTCMKQQNGILDQNNKLVGD</sequence>
<keyword evidence="2" id="KW-1185">Reference proteome</keyword>
<dbReference type="EMBL" id="CAJVPS010007785">
    <property type="protein sequence ID" value="CAG8637948.1"/>
    <property type="molecule type" value="Genomic_DNA"/>
</dbReference>
<evidence type="ECO:0000313" key="1">
    <source>
        <dbReference type="EMBL" id="CAG8637948.1"/>
    </source>
</evidence>
<accession>A0A9N9DJU2</accession>
<dbReference type="OrthoDB" id="2433592at2759"/>
<dbReference type="PANTHER" id="PTHR31424">
    <property type="entry name" value="PROTEIN CBG23806"/>
    <property type="match status" value="1"/>
</dbReference>
<dbReference type="PANTHER" id="PTHR31424:SF5">
    <property type="entry name" value="APPLE DOMAIN-CONTAINING PROTEIN"/>
    <property type="match status" value="1"/>
</dbReference>
<dbReference type="AlphaFoldDB" id="A0A9N9DJU2"/>
<comment type="caution">
    <text evidence="1">The sequence shown here is derived from an EMBL/GenBank/DDBJ whole genome shotgun (WGS) entry which is preliminary data.</text>
</comment>
<organism evidence="1 2">
    <name type="scientific">Ambispora leptoticha</name>
    <dbReference type="NCBI Taxonomy" id="144679"/>
    <lineage>
        <taxon>Eukaryota</taxon>
        <taxon>Fungi</taxon>
        <taxon>Fungi incertae sedis</taxon>
        <taxon>Mucoromycota</taxon>
        <taxon>Glomeromycotina</taxon>
        <taxon>Glomeromycetes</taxon>
        <taxon>Archaeosporales</taxon>
        <taxon>Ambisporaceae</taxon>
        <taxon>Ambispora</taxon>
    </lineage>
</organism>
<feature type="non-terminal residue" evidence="1">
    <location>
        <position position="1"/>
    </location>
</feature>
<gene>
    <name evidence="1" type="ORF">ALEPTO_LOCUS9609</name>
</gene>
<protein>
    <submittedName>
        <fullName evidence="1">14151_t:CDS:1</fullName>
    </submittedName>
</protein>
<reference evidence="1" key="1">
    <citation type="submission" date="2021-06" db="EMBL/GenBank/DDBJ databases">
        <authorList>
            <person name="Kallberg Y."/>
            <person name="Tangrot J."/>
            <person name="Rosling A."/>
        </authorList>
    </citation>
    <scope>NUCLEOTIDE SEQUENCE</scope>
    <source>
        <strain evidence="1">FL130A</strain>
    </source>
</reference>
<name>A0A9N9DJU2_9GLOM</name>
<evidence type="ECO:0000313" key="2">
    <source>
        <dbReference type="Proteomes" id="UP000789508"/>
    </source>
</evidence>
<proteinExistence type="predicted"/>
<dbReference type="Proteomes" id="UP000789508">
    <property type="component" value="Unassembled WGS sequence"/>
</dbReference>